<keyword evidence="6" id="KW-1185">Reference proteome</keyword>
<name>A0ABT5V2I3_9VIBR</name>
<dbReference type="Pfam" id="PF01420">
    <property type="entry name" value="Methylase_S"/>
    <property type="match status" value="2"/>
</dbReference>
<dbReference type="RefSeq" id="WP_274723552.1">
    <property type="nucleotide sequence ID" value="NZ_JARBFT010000016.1"/>
</dbReference>
<dbReference type="EMBL" id="JARBFT010000016">
    <property type="protein sequence ID" value="MDE1515876.1"/>
    <property type="molecule type" value="Genomic_DNA"/>
</dbReference>
<evidence type="ECO:0000259" key="4">
    <source>
        <dbReference type="Pfam" id="PF01420"/>
    </source>
</evidence>
<dbReference type="Proteomes" id="UP001216189">
    <property type="component" value="Unassembled WGS sequence"/>
</dbReference>
<dbReference type="Gene3D" id="3.90.220.20">
    <property type="entry name" value="DNA methylase specificity domains"/>
    <property type="match status" value="2"/>
</dbReference>
<comment type="caution">
    <text evidence="5">The sequence shown here is derived from an EMBL/GenBank/DDBJ whole genome shotgun (WGS) entry which is preliminary data.</text>
</comment>
<dbReference type="CDD" id="cd17285">
    <property type="entry name" value="RMtype1_S_Csp16704I_TRD2-CR2_like"/>
    <property type="match status" value="2"/>
</dbReference>
<keyword evidence="3" id="KW-0238">DNA-binding</keyword>
<protein>
    <submittedName>
        <fullName evidence="5">Restriction endonuclease subunit S</fullName>
        <ecNumber evidence="5">3.1.21.-</ecNumber>
    </submittedName>
</protein>
<dbReference type="GO" id="GO:0004519">
    <property type="term" value="F:endonuclease activity"/>
    <property type="evidence" value="ECO:0007669"/>
    <property type="project" value="UniProtKB-KW"/>
</dbReference>
<evidence type="ECO:0000256" key="2">
    <source>
        <dbReference type="ARBA" id="ARBA00022747"/>
    </source>
</evidence>
<dbReference type="EC" id="3.1.21.-" evidence="5"/>
<keyword evidence="2" id="KW-0680">Restriction system</keyword>
<gene>
    <name evidence="5" type="ORF">PUN32_12710</name>
</gene>
<dbReference type="Gene3D" id="1.10.287.1120">
    <property type="entry name" value="Bipartite methylase S protein"/>
    <property type="match status" value="1"/>
</dbReference>
<comment type="similarity">
    <text evidence="1">Belongs to the type-I restriction system S methylase family.</text>
</comment>
<dbReference type="InterPro" id="IPR044946">
    <property type="entry name" value="Restrct_endonuc_typeI_TRD_sf"/>
</dbReference>
<evidence type="ECO:0000313" key="5">
    <source>
        <dbReference type="EMBL" id="MDE1515876.1"/>
    </source>
</evidence>
<reference evidence="5 6" key="1">
    <citation type="submission" date="2023-02" db="EMBL/GenBank/DDBJ databases">
        <title>Vibrio intestini sp. nov., a close relative of Vibrio cholerae isolated from the intestine of Healthy Culter dabryi.</title>
        <authorList>
            <person name="Wu N."/>
        </authorList>
    </citation>
    <scope>NUCLEOTIDE SEQUENCE [LARGE SCALE GENOMIC DNA]</scope>
    <source>
        <strain evidence="5 6">DSL-7</strain>
    </source>
</reference>
<keyword evidence="5" id="KW-0378">Hydrolase</keyword>
<feature type="domain" description="Type I restriction modification DNA specificity" evidence="4">
    <location>
        <begin position="218"/>
        <end position="388"/>
    </location>
</feature>
<evidence type="ECO:0000256" key="3">
    <source>
        <dbReference type="ARBA" id="ARBA00023125"/>
    </source>
</evidence>
<evidence type="ECO:0000313" key="6">
    <source>
        <dbReference type="Proteomes" id="UP001216189"/>
    </source>
</evidence>
<sequence length="421" mass="46539">MTLTQWKSKSLGYILEKVVGGGTPSKAKPQYWDGDIPWASVKDLSSTKLDDTADKISEEGLNNSASNLIPAQTIVIPTRMALGKVAITTQAMAINQDLKALFPSKEVCKSYLFQWLIFHAEQIASLGSGSTVKGIRLEQLKKIPFSYPTLKEEQQKIAEILSTVDKKIDLIDQKIAETEKLKTGLMQKLFSVGVGVQDENGNWHAHTEFHSIKDVTLPVGWKLDNLGTLLEKIVGGGTPSKAKPEYWGGSIPWASVKDFKKPWLSSDCIMDTITNEGLKNSSANLIEPDVVVIPTRMALGKVAMTKGSIAINQDLKALYPKNIIDNLFLFYWLQHQASKIESLGSGSTVAGIRLEILKSIDCLYPESISEQKQISRILKCTDSKIDLLIEQKVVTQKLKKGLMQKLLTGKWRVPVEETEAA</sequence>
<dbReference type="SUPFAM" id="SSF116734">
    <property type="entry name" value="DNA methylase specificity domain"/>
    <property type="match status" value="2"/>
</dbReference>
<dbReference type="PANTHER" id="PTHR30408:SF12">
    <property type="entry name" value="TYPE I RESTRICTION ENZYME MJAVIII SPECIFICITY SUBUNIT"/>
    <property type="match status" value="1"/>
</dbReference>
<dbReference type="InterPro" id="IPR000055">
    <property type="entry name" value="Restrct_endonuc_typeI_TRD"/>
</dbReference>
<accession>A0ABT5V2I3</accession>
<keyword evidence="5" id="KW-0255">Endonuclease</keyword>
<dbReference type="GO" id="GO:0016787">
    <property type="term" value="F:hydrolase activity"/>
    <property type="evidence" value="ECO:0007669"/>
    <property type="project" value="UniProtKB-KW"/>
</dbReference>
<feature type="domain" description="Type I restriction modification DNA specificity" evidence="4">
    <location>
        <begin position="5"/>
        <end position="179"/>
    </location>
</feature>
<keyword evidence="5" id="KW-0540">Nuclease</keyword>
<organism evidence="5 6">
    <name type="scientific">Vibrio chanodichtyis</name>
    <dbReference type="NCBI Taxonomy" id="3027932"/>
    <lineage>
        <taxon>Bacteria</taxon>
        <taxon>Pseudomonadati</taxon>
        <taxon>Pseudomonadota</taxon>
        <taxon>Gammaproteobacteria</taxon>
        <taxon>Vibrionales</taxon>
        <taxon>Vibrionaceae</taxon>
        <taxon>Vibrio</taxon>
    </lineage>
</organism>
<evidence type="ECO:0000256" key="1">
    <source>
        <dbReference type="ARBA" id="ARBA00010923"/>
    </source>
</evidence>
<dbReference type="InterPro" id="IPR052021">
    <property type="entry name" value="Type-I_RS_S_subunit"/>
</dbReference>
<proteinExistence type="inferred from homology"/>
<dbReference type="PANTHER" id="PTHR30408">
    <property type="entry name" value="TYPE-1 RESTRICTION ENZYME ECOKI SPECIFICITY PROTEIN"/>
    <property type="match status" value="1"/>
</dbReference>